<evidence type="ECO:0000256" key="3">
    <source>
        <dbReference type="ARBA" id="ARBA00022898"/>
    </source>
</evidence>
<evidence type="ECO:0000313" key="8">
    <source>
        <dbReference type="Proteomes" id="UP001362999"/>
    </source>
</evidence>
<dbReference type="GO" id="GO:0019752">
    <property type="term" value="P:carboxylic acid metabolic process"/>
    <property type="evidence" value="ECO:0007669"/>
    <property type="project" value="InterPro"/>
</dbReference>
<sequence>MSLSLNEFISTIESRRNELDSQTALPPIPAIAHAEASLPASLPEIGMGLDSIKKHILDDLFPGFNKPNLNGNYYGFIIGGTTEAALYADYLVSGFDQNVQAYMPQETVAGAIEDAALRLLQQLLSIEESEFPGKIITTGATSSNILGLALGREFAVAEAGRRKVPPSSPSVAQLGVVKACAEAGIRKIQILTTLPHSSLYKAASVVGLGRNSFVTLPLSDEEPWRFDLNALERHLKLPGMAHIISISGGEVNTGRFAASQEEMVQIRALADKYGAWIHADGAFGLQARVLLPGPAHKSIVDGIQAIHLADSLTGDAHKLLNVPYDCGFFFTKHLALQQAVFQNGASIVPDTGVIPSAHNLGIENSRRLRALPLYSSLLAYGRVWHRELLQRQIELARSISAYIEGSESFELLPRNTHLRDVYMIVLFRARSAALNKELVSKINASRVIYVSGTQWEGAPAVRIAVSTWRVDVQRDSACVIAQLERVLQESED</sequence>
<name>A0AAW0DGM9_9AGAR</name>
<keyword evidence="3 5" id="KW-0663">Pyridoxal phosphate</keyword>
<dbReference type="Gene3D" id="3.90.1150.10">
    <property type="entry name" value="Aspartate Aminotransferase, domain 1"/>
    <property type="match status" value="1"/>
</dbReference>
<keyword evidence="8" id="KW-1185">Reference proteome</keyword>
<evidence type="ECO:0000256" key="4">
    <source>
        <dbReference type="ARBA" id="ARBA00023239"/>
    </source>
</evidence>
<keyword evidence="4 6" id="KW-0456">Lyase</keyword>
<dbReference type="GO" id="GO:0030170">
    <property type="term" value="F:pyridoxal phosphate binding"/>
    <property type="evidence" value="ECO:0007669"/>
    <property type="project" value="InterPro"/>
</dbReference>
<dbReference type="PANTHER" id="PTHR11999:SF165">
    <property type="entry name" value="DECARBOXYLASE, PUTATIVE (AFU_ORTHOLOGUE AFUA_2G04980)-RELATED"/>
    <property type="match status" value="1"/>
</dbReference>
<reference evidence="7 8" key="1">
    <citation type="journal article" date="2024" name="J Genomics">
        <title>Draft genome sequencing and assembly of Favolaschia claudopus CIRM-BRFM 2984 isolated from oak limbs.</title>
        <authorList>
            <person name="Navarro D."/>
            <person name="Drula E."/>
            <person name="Chaduli D."/>
            <person name="Cazenave R."/>
            <person name="Ahrendt S."/>
            <person name="Wang J."/>
            <person name="Lipzen A."/>
            <person name="Daum C."/>
            <person name="Barry K."/>
            <person name="Grigoriev I.V."/>
            <person name="Favel A."/>
            <person name="Rosso M.N."/>
            <person name="Martin F."/>
        </authorList>
    </citation>
    <scope>NUCLEOTIDE SEQUENCE [LARGE SCALE GENOMIC DNA]</scope>
    <source>
        <strain evidence="7 8">CIRM-BRFM 2984</strain>
    </source>
</reference>
<evidence type="ECO:0000313" key="7">
    <source>
        <dbReference type="EMBL" id="KAK7050422.1"/>
    </source>
</evidence>
<comment type="cofactor">
    <cofactor evidence="1 5 6">
        <name>pyridoxal 5'-phosphate</name>
        <dbReference type="ChEBI" id="CHEBI:597326"/>
    </cofactor>
</comment>
<gene>
    <name evidence="7" type="ORF">R3P38DRAFT_2864588</name>
</gene>
<dbReference type="InterPro" id="IPR015424">
    <property type="entry name" value="PyrdxlP-dep_Trfase"/>
</dbReference>
<comment type="similarity">
    <text evidence="2 6">Belongs to the group II decarboxylase family.</text>
</comment>
<dbReference type="Gene3D" id="3.40.640.10">
    <property type="entry name" value="Type I PLP-dependent aspartate aminotransferase-like (Major domain)"/>
    <property type="match status" value="1"/>
</dbReference>
<dbReference type="EMBL" id="JAWWNJ010000008">
    <property type="protein sequence ID" value="KAK7050422.1"/>
    <property type="molecule type" value="Genomic_DNA"/>
</dbReference>
<proteinExistence type="inferred from homology"/>
<dbReference type="InterPro" id="IPR015421">
    <property type="entry name" value="PyrdxlP-dep_Trfase_major"/>
</dbReference>
<evidence type="ECO:0000256" key="2">
    <source>
        <dbReference type="ARBA" id="ARBA00009533"/>
    </source>
</evidence>
<dbReference type="Proteomes" id="UP001362999">
    <property type="component" value="Unassembled WGS sequence"/>
</dbReference>
<dbReference type="InterPro" id="IPR010977">
    <property type="entry name" value="Aromatic_deC"/>
</dbReference>
<dbReference type="InterPro" id="IPR002129">
    <property type="entry name" value="PyrdxlP-dep_de-COase"/>
</dbReference>
<evidence type="ECO:0000256" key="1">
    <source>
        <dbReference type="ARBA" id="ARBA00001933"/>
    </source>
</evidence>
<accession>A0AAW0DGM9</accession>
<comment type="caution">
    <text evidence="7">The sequence shown here is derived from an EMBL/GenBank/DDBJ whole genome shotgun (WGS) entry which is preliminary data.</text>
</comment>
<dbReference type="Pfam" id="PF00282">
    <property type="entry name" value="Pyridoxal_deC"/>
    <property type="match status" value="1"/>
</dbReference>
<keyword evidence="7" id="KW-0808">Transferase</keyword>
<dbReference type="PANTHER" id="PTHR11999">
    <property type="entry name" value="GROUP II PYRIDOXAL-5-PHOSPHATE DECARBOXYLASE"/>
    <property type="match status" value="1"/>
</dbReference>
<dbReference type="SUPFAM" id="SSF53383">
    <property type="entry name" value="PLP-dependent transferases"/>
    <property type="match status" value="1"/>
</dbReference>
<organism evidence="7 8">
    <name type="scientific">Favolaschia claudopus</name>
    <dbReference type="NCBI Taxonomy" id="2862362"/>
    <lineage>
        <taxon>Eukaryota</taxon>
        <taxon>Fungi</taxon>
        <taxon>Dikarya</taxon>
        <taxon>Basidiomycota</taxon>
        <taxon>Agaricomycotina</taxon>
        <taxon>Agaricomycetes</taxon>
        <taxon>Agaricomycetidae</taxon>
        <taxon>Agaricales</taxon>
        <taxon>Marasmiineae</taxon>
        <taxon>Mycenaceae</taxon>
        <taxon>Favolaschia</taxon>
    </lineage>
</organism>
<dbReference type="InterPro" id="IPR015422">
    <property type="entry name" value="PyrdxlP-dep_Trfase_small"/>
</dbReference>
<dbReference type="GO" id="GO:0005737">
    <property type="term" value="C:cytoplasm"/>
    <property type="evidence" value="ECO:0007669"/>
    <property type="project" value="TreeGrafter"/>
</dbReference>
<feature type="modified residue" description="N6-(pyridoxal phosphate)lysine" evidence="5">
    <location>
        <position position="318"/>
    </location>
</feature>
<evidence type="ECO:0000256" key="6">
    <source>
        <dbReference type="RuleBase" id="RU000382"/>
    </source>
</evidence>
<dbReference type="AlphaFoldDB" id="A0AAW0DGM9"/>
<protein>
    <submittedName>
        <fullName evidence="7">Pyridoxal phosphate-dependent transferase</fullName>
    </submittedName>
</protein>
<dbReference type="GO" id="GO:0016831">
    <property type="term" value="F:carboxy-lyase activity"/>
    <property type="evidence" value="ECO:0007669"/>
    <property type="project" value="TreeGrafter"/>
</dbReference>
<dbReference type="GO" id="GO:0016740">
    <property type="term" value="F:transferase activity"/>
    <property type="evidence" value="ECO:0007669"/>
    <property type="project" value="UniProtKB-KW"/>
</dbReference>
<evidence type="ECO:0000256" key="5">
    <source>
        <dbReference type="PIRSR" id="PIRSR602129-50"/>
    </source>
</evidence>